<evidence type="ECO:0000313" key="2">
    <source>
        <dbReference type="WBParaSite" id="Hba_18276"/>
    </source>
</evidence>
<dbReference type="AlphaFoldDB" id="A0A1I7XKN6"/>
<proteinExistence type="predicted"/>
<keyword evidence="1" id="KW-1185">Reference proteome</keyword>
<dbReference type="WBParaSite" id="Hba_18276">
    <property type="protein sequence ID" value="Hba_18276"/>
    <property type="gene ID" value="Hba_18276"/>
</dbReference>
<organism evidence="1 2">
    <name type="scientific">Heterorhabditis bacteriophora</name>
    <name type="common">Entomopathogenic nematode worm</name>
    <dbReference type="NCBI Taxonomy" id="37862"/>
    <lineage>
        <taxon>Eukaryota</taxon>
        <taxon>Metazoa</taxon>
        <taxon>Ecdysozoa</taxon>
        <taxon>Nematoda</taxon>
        <taxon>Chromadorea</taxon>
        <taxon>Rhabditida</taxon>
        <taxon>Rhabditina</taxon>
        <taxon>Rhabditomorpha</taxon>
        <taxon>Strongyloidea</taxon>
        <taxon>Heterorhabditidae</taxon>
        <taxon>Heterorhabditis</taxon>
    </lineage>
</organism>
<evidence type="ECO:0000313" key="1">
    <source>
        <dbReference type="Proteomes" id="UP000095283"/>
    </source>
</evidence>
<dbReference type="Proteomes" id="UP000095283">
    <property type="component" value="Unplaced"/>
</dbReference>
<reference evidence="2" key="1">
    <citation type="submission" date="2016-11" db="UniProtKB">
        <authorList>
            <consortium name="WormBaseParasite"/>
        </authorList>
    </citation>
    <scope>IDENTIFICATION</scope>
</reference>
<sequence>MAAVREHYWILQLRRQGLLDAIVHYGDRYYLIAEDYLTDFMEYKKTLLSPNTIQAKTDGVQKLFFESPMLLSKHRNLLGIRQNDATQFNNAHKIYEILVAGGIHNELERTSSIANWPIGTCKKQPKK</sequence>
<accession>A0A1I7XKN6</accession>
<protein>
    <submittedName>
        <fullName evidence="2">3'-5' exonuclease domain-containing protein</fullName>
    </submittedName>
</protein>
<name>A0A1I7XKN6_HETBA</name>